<dbReference type="InterPro" id="IPR014748">
    <property type="entry name" value="Enoyl-CoA_hydra_C"/>
</dbReference>
<dbReference type="InterPro" id="IPR001753">
    <property type="entry name" value="Enoyl-CoA_hydra/iso"/>
</dbReference>
<keyword evidence="3" id="KW-1185">Reference proteome</keyword>
<dbReference type="Gene3D" id="1.10.12.10">
    <property type="entry name" value="Lyase 2-enoyl-coa Hydratase, Chain A, domain 2"/>
    <property type="match status" value="1"/>
</dbReference>
<reference evidence="2" key="2">
    <citation type="submission" date="2020-09" db="EMBL/GenBank/DDBJ databases">
        <authorList>
            <person name="Sun Q."/>
            <person name="Ohkuma M."/>
        </authorList>
    </citation>
    <scope>NUCLEOTIDE SEQUENCE</scope>
    <source>
        <strain evidence="2">JCM 3051</strain>
    </source>
</reference>
<dbReference type="PANTHER" id="PTHR43459:SF1">
    <property type="entry name" value="EG:BACN32G11.4 PROTEIN"/>
    <property type="match status" value="1"/>
</dbReference>
<accession>A0A8H9L3P2</accession>
<organism evidence="2 3">
    <name type="scientific">Promicromonospora citrea</name>
    <dbReference type="NCBI Taxonomy" id="43677"/>
    <lineage>
        <taxon>Bacteria</taxon>
        <taxon>Bacillati</taxon>
        <taxon>Actinomycetota</taxon>
        <taxon>Actinomycetes</taxon>
        <taxon>Micrococcales</taxon>
        <taxon>Promicromonosporaceae</taxon>
        <taxon>Promicromonospora</taxon>
    </lineage>
</organism>
<dbReference type="Pfam" id="PF00378">
    <property type="entry name" value="ECH_1"/>
    <property type="match status" value="1"/>
</dbReference>
<protein>
    <submittedName>
        <fullName evidence="2">Enoyl-CoA hydratase</fullName>
    </submittedName>
</protein>
<dbReference type="CDD" id="cd06558">
    <property type="entry name" value="crotonase-like"/>
    <property type="match status" value="1"/>
</dbReference>
<dbReference type="SUPFAM" id="SSF52096">
    <property type="entry name" value="ClpP/crotonase"/>
    <property type="match status" value="1"/>
</dbReference>
<dbReference type="Gene3D" id="3.90.226.10">
    <property type="entry name" value="2-enoyl-CoA Hydratase, Chain A, domain 1"/>
    <property type="match status" value="1"/>
</dbReference>
<name>A0A8H9L3P2_9MICO</name>
<dbReference type="PANTHER" id="PTHR43459">
    <property type="entry name" value="ENOYL-COA HYDRATASE"/>
    <property type="match status" value="1"/>
</dbReference>
<evidence type="ECO:0000256" key="1">
    <source>
        <dbReference type="ARBA" id="ARBA00005254"/>
    </source>
</evidence>
<dbReference type="InterPro" id="IPR029045">
    <property type="entry name" value="ClpP/crotonase-like_dom_sf"/>
</dbReference>
<dbReference type="RefSeq" id="WP_171104334.1">
    <property type="nucleotide sequence ID" value="NZ_BMPT01000005.1"/>
</dbReference>
<evidence type="ECO:0000313" key="3">
    <source>
        <dbReference type="Proteomes" id="UP000655589"/>
    </source>
</evidence>
<dbReference type="Proteomes" id="UP000655589">
    <property type="component" value="Unassembled WGS sequence"/>
</dbReference>
<comment type="caution">
    <text evidence="2">The sequence shown here is derived from an EMBL/GenBank/DDBJ whole genome shotgun (WGS) entry which is preliminary data.</text>
</comment>
<reference evidence="2" key="1">
    <citation type="journal article" date="2014" name="Int. J. Syst. Evol. Microbiol.">
        <title>Complete genome sequence of Corynebacterium casei LMG S-19264T (=DSM 44701T), isolated from a smear-ripened cheese.</title>
        <authorList>
            <consortium name="US DOE Joint Genome Institute (JGI-PGF)"/>
            <person name="Walter F."/>
            <person name="Albersmeier A."/>
            <person name="Kalinowski J."/>
            <person name="Ruckert C."/>
        </authorList>
    </citation>
    <scope>NUCLEOTIDE SEQUENCE</scope>
    <source>
        <strain evidence="2">JCM 3051</strain>
    </source>
</reference>
<dbReference type="GO" id="GO:0003824">
    <property type="term" value="F:catalytic activity"/>
    <property type="evidence" value="ECO:0007669"/>
    <property type="project" value="UniProtKB-ARBA"/>
</dbReference>
<comment type="similarity">
    <text evidence="1">Belongs to the enoyl-CoA hydratase/isomerase family.</text>
</comment>
<evidence type="ECO:0000313" key="2">
    <source>
        <dbReference type="EMBL" id="GGM21012.1"/>
    </source>
</evidence>
<dbReference type="AlphaFoldDB" id="A0A8H9L3P2"/>
<proteinExistence type="inferred from homology"/>
<gene>
    <name evidence="2" type="primary">paaG</name>
    <name evidence="2" type="ORF">GCM10010102_15880</name>
</gene>
<dbReference type="EMBL" id="BMPT01000005">
    <property type="protein sequence ID" value="GGM21012.1"/>
    <property type="molecule type" value="Genomic_DNA"/>
</dbReference>
<sequence length="263" mass="26968">MTDAPVVTDRADAVVTITLDDPGHRNALTRTAKKALRDAVAAAAADTGVRAVVLTGTARAFCLGQDLGEHAAALADGAEAAFATVREHYSPVVRDLLTMPKPVIAAVGGTCVGAGLGLALACDHRVFADGVTLGAAFAGIGLTFDTGLSLTLPRAVGDARARELLLFNRTFTPEEAVAWGITGEVVAAEDVLPRAVEIARQLAAGPTVAFAQTKRLLAQAPGRTLDEVLDAEARAQAACGATADHTGAVQAFLSRAQPTFRGH</sequence>